<reference evidence="1" key="1">
    <citation type="journal article" date="2022" name="bioRxiv">
        <title>Sequencing and chromosome-scale assembly of the giantPleurodeles waltlgenome.</title>
        <authorList>
            <person name="Brown T."/>
            <person name="Elewa A."/>
            <person name="Iarovenko S."/>
            <person name="Subramanian E."/>
            <person name="Araus A.J."/>
            <person name="Petzold A."/>
            <person name="Susuki M."/>
            <person name="Suzuki K.-i.T."/>
            <person name="Hayashi T."/>
            <person name="Toyoda A."/>
            <person name="Oliveira C."/>
            <person name="Osipova E."/>
            <person name="Leigh N.D."/>
            <person name="Simon A."/>
            <person name="Yun M.H."/>
        </authorList>
    </citation>
    <scope>NUCLEOTIDE SEQUENCE</scope>
    <source>
        <strain evidence="1">20211129_DDA</strain>
        <tissue evidence="1">Liver</tissue>
    </source>
</reference>
<dbReference type="EMBL" id="JANPWB010000008">
    <property type="protein sequence ID" value="KAJ1166424.1"/>
    <property type="molecule type" value="Genomic_DNA"/>
</dbReference>
<comment type="caution">
    <text evidence="1">The sequence shown here is derived from an EMBL/GenBank/DDBJ whole genome shotgun (WGS) entry which is preliminary data.</text>
</comment>
<accession>A0AAV7SQQ4</accession>
<keyword evidence="2" id="KW-1185">Reference proteome</keyword>
<name>A0AAV7SQQ4_PLEWA</name>
<gene>
    <name evidence="1" type="ORF">NDU88_006828</name>
</gene>
<dbReference type="AlphaFoldDB" id="A0AAV7SQQ4"/>
<dbReference type="Proteomes" id="UP001066276">
    <property type="component" value="Chromosome 4_2"/>
</dbReference>
<sequence>MCHCSEHSNGEKAFQVRRGTLRETRDGRGRCVTMLALSDTGICLTCHCSEHSNGEKAFQVRRGTLGETRDGRCEERCAVYFCRGLFFGQ</sequence>
<evidence type="ECO:0000313" key="2">
    <source>
        <dbReference type="Proteomes" id="UP001066276"/>
    </source>
</evidence>
<protein>
    <submittedName>
        <fullName evidence="1">Uncharacterized protein</fullName>
    </submittedName>
</protein>
<organism evidence="1 2">
    <name type="scientific">Pleurodeles waltl</name>
    <name type="common">Iberian ribbed newt</name>
    <dbReference type="NCBI Taxonomy" id="8319"/>
    <lineage>
        <taxon>Eukaryota</taxon>
        <taxon>Metazoa</taxon>
        <taxon>Chordata</taxon>
        <taxon>Craniata</taxon>
        <taxon>Vertebrata</taxon>
        <taxon>Euteleostomi</taxon>
        <taxon>Amphibia</taxon>
        <taxon>Batrachia</taxon>
        <taxon>Caudata</taxon>
        <taxon>Salamandroidea</taxon>
        <taxon>Salamandridae</taxon>
        <taxon>Pleurodelinae</taxon>
        <taxon>Pleurodeles</taxon>
    </lineage>
</organism>
<evidence type="ECO:0000313" key="1">
    <source>
        <dbReference type="EMBL" id="KAJ1166424.1"/>
    </source>
</evidence>
<proteinExistence type="predicted"/>